<comment type="caution">
    <text evidence="2">The sequence shown here is derived from an EMBL/GenBank/DDBJ whole genome shotgun (WGS) entry which is preliminary data.</text>
</comment>
<dbReference type="GO" id="GO:0005905">
    <property type="term" value="C:clathrin-coated pit"/>
    <property type="evidence" value="ECO:0007669"/>
    <property type="project" value="TreeGrafter"/>
</dbReference>
<dbReference type="GO" id="GO:0072583">
    <property type="term" value="P:clathrin-dependent endocytosis"/>
    <property type="evidence" value="ECO:0007669"/>
    <property type="project" value="InterPro"/>
</dbReference>
<dbReference type="GO" id="GO:0005546">
    <property type="term" value="F:phosphatidylinositol-4,5-bisphosphate binding"/>
    <property type="evidence" value="ECO:0007669"/>
    <property type="project" value="TreeGrafter"/>
</dbReference>
<feature type="domain" description="AP180 N-terminal homology (ANTH)" evidence="1">
    <location>
        <begin position="96"/>
        <end position="152"/>
    </location>
</feature>
<name>A0A9Q0JXJ1_9MAGN</name>
<keyword evidence="3" id="KW-1185">Reference proteome</keyword>
<dbReference type="GO" id="GO:0032050">
    <property type="term" value="F:clathrin heavy chain binding"/>
    <property type="evidence" value="ECO:0007669"/>
    <property type="project" value="TreeGrafter"/>
</dbReference>
<dbReference type="GO" id="GO:0005545">
    <property type="term" value="F:1-phosphatidylinositol binding"/>
    <property type="evidence" value="ECO:0007669"/>
    <property type="project" value="InterPro"/>
</dbReference>
<dbReference type="PANTHER" id="PTHR22951:SF13">
    <property type="entry name" value="ASSEMBLY PROTEIN, PUTATIVE, EXPRESSED-RELATED"/>
    <property type="match status" value="1"/>
</dbReference>
<dbReference type="InterPro" id="IPR011417">
    <property type="entry name" value="ANTH_dom"/>
</dbReference>
<dbReference type="GO" id="GO:0030136">
    <property type="term" value="C:clathrin-coated vesicle"/>
    <property type="evidence" value="ECO:0007669"/>
    <property type="project" value="InterPro"/>
</dbReference>
<evidence type="ECO:0000259" key="1">
    <source>
        <dbReference type="Pfam" id="PF07651"/>
    </source>
</evidence>
<dbReference type="GO" id="GO:0048268">
    <property type="term" value="P:clathrin coat assembly"/>
    <property type="evidence" value="ECO:0007669"/>
    <property type="project" value="InterPro"/>
</dbReference>
<dbReference type="OrthoDB" id="1616136at2759"/>
<sequence length="152" mass="17455">MSLACSLVEILCFSRRSLRHQEGLTFLMSDFCYEAHSNSSRYDCDYGEFRDEPGCAGGSSKFRYEPGYAGASSNGMHWRVSSSMWRSLRYWLCCLVNFSDMEEPDCVKSFEAYASALKQIDVLVDFYGWCKDTRIGRSSEYAEVQKITEKLL</sequence>
<dbReference type="SUPFAM" id="SSF89009">
    <property type="entry name" value="GAT-like domain"/>
    <property type="match status" value="1"/>
</dbReference>
<proteinExistence type="predicted"/>
<dbReference type="InterPro" id="IPR014712">
    <property type="entry name" value="ANTH_dom_sf"/>
</dbReference>
<reference evidence="2" key="1">
    <citation type="journal article" date="2023" name="Plant J.">
        <title>The genome of the king protea, Protea cynaroides.</title>
        <authorList>
            <person name="Chang J."/>
            <person name="Duong T.A."/>
            <person name="Schoeman C."/>
            <person name="Ma X."/>
            <person name="Roodt D."/>
            <person name="Barker N."/>
            <person name="Li Z."/>
            <person name="Van de Peer Y."/>
            <person name="Mizrachi E."/>
        </authorList>
    </citation>
    <scope>NUCLEOTIDE SEQUENCE</scope>
    <source>
        <tissue evidence="2">Young leaves</tissue>
    </source>
</reference>
<protein>
    <recommendedName>
        <fullName evidence="1">AP180 N-terminal homology (ANTH) domain-containing protein</fullName>
    </recommendedName>
</protein>
<dbReference type="AlphaFoldDB" id="A0A9Q0JXJ1"/>
<accession>A0A9Q0JXJ1</accession>
<dbReference type="GO" id="GO:0006900">
    <property type="term" value="P:vesicle budding from membrane"/>
    <property type="evidence" value="ECO:0007669"/>
    <property type="project" value="TreeGrafter"/>
</dbReference>
<organism evidence="2 3">
    <name type="scientific">Protea cynaroides</name>
    <dbReference type="NCBI Taxonomy" id="273540"/>
    <lineage>
        <taxon>Eukaryota</taxon>
        <taxon>Viridiplantae</taxon>
        <taxon>Streptophyta</taxon>
        <taxon>Embryophyta</taxon>
        <taxon>Tracheophyta</taxon>
        <taxon>Spermatophyta</taxon>
        <taxon>Magnoliopsida</taxon>
        <taxon>Proteales</taxon>
        <taxon>Proteaceae</taxon>
        <taxon>Protea</taxon>
    </lineage>
</organism>
<evidence type="ECO:0000313" key="2">
    <source>
        <dbReference type="EMBL" id="KAJ4953853.1"/>
    </source>
</evidence>
<evidence type="ECO:0000313" key="3">
    <source>
        <dbReference type="Proteomes" id="UP001141806"/>
    </source>
</evidence>
<dbReference type="Proteomes" id="UP001141806">
    <property type="component" value="Unassembled WGS sequence"/>
</dbReference>
<dbReference type="EMBL" id="JAMYWD010000012">
    <property type="protein sequence ID" value="KAJ4953853.1"/>
    <property type="molecule type" value="Genomic_DNA"/>
</dbReference>
<dbReference type="GO" id="GO:0000149">
    <property type="term" value="F:SNARE binding"/>
    <property type="evidence" value="ECO:0007669"/>
    <property type="project" value="TreeGrafter"/>
</dbReference>
<gene>
    <name evidence="2" type="ORF">NE237_030685</name>
</gene>
<dbReference type="Gene3D" id="1.20.58.150">
    <property type="entry name" value="ANTH domain"/>
    <property type="match status" value="1"/>
</dbReference>
<dbReference type="InterPro" id="IPR045192">
    <property type="entry name" value="AP180-like"/>
</dbReference>
<dbReference type="PANTHER" id="PTHR22951">
    <property type="entry name" value="CLATHRIN ASSEMBLY PROTEIN"/>
    <property type="match status" value="1"/>
</dbReference>
<dbReference type="Pfam" id="PF07651">
    <property type="entry name" value="ANTH"/>
    <property type="match status" value="1"/>
</dbReference>